<proteinExistence type="predicted"/>
<evidence type="ECO:0000313" key="3">
    <source>
        <dbReference type="Proteomes" id="UP001500751"/>
    </source>
</evidence>
<keyword evidence="3" id="KW-1185">Reference proteome</keyword>
<comment type="caution">
    <text evidence="2">The sequence shown here is derived from an EMBL/GenBank/DDBJ whole genome shotgun (WGS) entry which is preliminary data.</text>
</comment>
<evidence type="ECO:0008006" key="4">
    <source>
        <dbReference type="Google" id="ProtNLM"/>
    </source>
</evidence>
<accession>A0ABN2UMA4</accession>
<dbReference type="EMBL" id="BAAAQN010000028">
    <property type="protein sequence ID" value="GAA2039220.1"/>
    <property type="molecule type" value="Genomic_DNA"/>
</dbReference>
<dbReference type="Proteomes" id="UP001500751">
    <property type="component" value="Unassembled WGS sequence"/>
</dbReference>
<evidence type="ECO:0000256" key="1">
    <source>
        <dbReference type="SAM" id="MobiDB-lite"/>
    </source>
</evidence>
<organism evidence="2 3">
    <name type="scientific">Catenulispora yoronensis</name>
    <dbReference type="NCBI Taxonomy" id="450799"/>
    <lineage>
        <taxon>Bacteria</taxon>
        <taxon>Bacillati</taxon>
        <taxon>Actinomycetota</taxon>
        <taxon>Actinomycetes</taxon>
        <taxon>Catenulisporales</taxon>
        <taxon>Catenulisporaceae</taxon>
        <taxon>Catenulispora</taxon>
    </lineage>
</organism>
<gene>
    <name evidence="2" type="ORF">GCM10009839_46360</name>
</gene>
<feature type="compositionally biased region" description="Basic and acidic residues" evidence="1">
    <location>
        <begin position="10"/>
        <end position="19"/>
    </location>
</feature>
<feature type="region of interest" description="Disordered" evidence="1">
    <location>
        <begin position="1"/>
        <end position="45"/>
    </location>
</feature>
<protein>
    <recommendedName>
        <fullName evidence="4">DUF222 domain-containing protein</fullName>
    </recommendedName>
</protein>
<reference evidence="2 3" key="1">
    <citation type="journal article" date="2019" name="Int. J. Syst. Evol. Microbiol.">
        <title>The Global Catalogue of Microorganisms (GCM) 10K type strain sequencing project: providing services to taxonomists for standard genome sequencing and annotation.</title>
        <authorList>
            <consortium name="The Broad Institute Genomics Platform"/>
            <consortium name="The Broad Institute Genome Sequencing Center for Infectious Disease"/>
            <person name="Wu L."/>
            <person name="Ma J."/>
        </authorList>
    </citation>
    <scope>NUCLEOTIDE SEQUENCE [LARGE SCALE GENOMIC DNA]</scope>
    <source>
        <strain evidence="2 3">JCM 16014</strain>
    </source>
</reference>
<sequence length="208" mass="22161">MGARRLPHGPPDRHPDRRISAAPPERNPPTMTATPPPEPPAANLGRTPADLLAFIDFAFRAGLLTQPSAVSYRLGARRILSALPAHATADLTTLNPEHAIAVFAAAEGEAITKATCAQYAGGFRKALILFRDYTADPGHWQAKAEQGTGAPGWSTADDGGQELTIPLPRQRTMRLHLPADVTANDTRLAKRLISSYLNELPAAPDGQG</sequence>
<name>A0ABN2UMA4_9ACTN</name>
<evidence type="ECO:0000313" key="2">
    <source>
        <dbReference type="EMBL" id="GAA2039220.1"/>
    </source>
</evidence>